<protein>
    <submittedName>
        <fullName evidence="1">Uncharacterized protein</fullName>
    </submittedName>
</protein>
<dbReference type="EMBL" id="BAABRI010000005">
    <property type="protein sequence ID" value="GAA5481991.1"/>
    <property type="molecule type" value="Genomic_DNA"/>
</dbReference>
<proteinExistence type="predicted"/>
<comment type="caution">
    <text evidence="1">The sequence shown here is derived from an EMBL/GenBank/DDBJ whole genome shotgun (WGS) entry which is preliminary data.</text>
</comment>
<name>A0ABP9UK43_9BACT</name>
<gene>
    <name evidence="1" type="ORF">Hsar01_01206</name>
</gene>
<sequence>MPDWGGLVLGVKGDEHRFVQQLLEHAGRSHDLVHLQVRPPGASTRWQPEQRYNLLSDRSLPWSTHAKILTDIAASMSSGRQHPFFGTMAQIALTHAMETLDLLGDPVNGCKR</sequence>
<evidence type="ECO:0000313" key="2">
    <source>
        <dbReference type="Proteomes" id="UP001476282"/>
    </source>
</evidence>
<dbReference type="RefSeq" id="WP_353566151.1">
    <property type="nucleotide sequence ID" value="NZ_BAABRI010000005.1"/>
</dbReference>
<keyword evidence="2" id="KW-1185">Reference proteome</keyword>
<accession>A0ABP9UK43</accession>
<evidence type="ECO:0000313" key="1">
    <source>
        <dbReference type="EMBL" id="GAA5481991.1"/>
    </source>
</evidence>
<organism evidence="1 2">
    <name type="scientific">Haloferula sargassicola</name>
    <dbReference type="NCBI Taxonomy" id="490096"/>
    <lineage>
        <taxon>Bacteria</taxon>
        <taxon>Pseudomonadati</taxon>
        <taxon>Verrucomicrobiota</taxon>
        <taxon>Verrucomicrobiia</taxon>
        <taxon>Verrucomicrobiales</taxon>
        <taxon>Verrucomicrobiaceae</taxon>
        <taxon>Haloferula</taxon>
    </lineage>
</organism>
<reference evidence="1 2" key="1">
    <citation type="submission" date="2024-02" db="EMBL/GenBank/DDBJ databases">
        <title>Haloferula sargassicola NBRC 104335.</title>
        <authorList>
            <person name="Ichikawa N."/>
            <person name="Katano-Makiyama Y."/>
            <person name="Hidaka K."/>
        </authorList>
    </citation>
    <scope>NUCLEOTIDE SEQUENCE [LARGE SCALE GENOMIC DNA]</scope>
    <source>
        <strain evidence="1 2">NBRC 104335</strain>
    </source>
</reference>
<dbReference type="Proteomes" id="UP001476282">
    <property type="component" value="Unassembled WGS sequence"/>
</dbReference>